<dbReference type="InterPro" id="IPR035965">
    <property type="entry name" value="PAS-like_dom_sf"/>
</dbReference>
<evidence type="ECO:0000259" key="1">
    <source>
        <dbReference type="PROSITE" id="PS50883"/>
    </source>
</evidence>
<dbReference type="SMART" id="SM00267">
    <property type="entry name" value="GGDEF"/>
    <property type="match status" value="1"/>
</dbReference>
<dbReference type="SUPFAM" id="SSF55073">
    <property type="entry name" value="Nucleotide cyclase"/>
    <property type="match status" value="1"/>
</dbReference>
<gene>
    <name evidence="3" type="ORF">PAMC26577_18380</name>
</gene>
<dbReference type="EMBL" id="NBTZ01000077">
    <property type="protein sequence ID" value="OTP73643.1"/>
    <property type="molecule type" value="Genomic_DNA"/>
</dbReference>
<evidence type="ECO:0000313" key="3">
    <source>
        <dbReference type="EMBL" id="OTP73643.1"/>
    </source>
</evidence>
<dbReference type="PANTHER" id="PTHR44757:SF2">
    <property type="entry name" value="BIOFILM ARCHITECTURE MAINTENANCE PROTEIN MBAA"/>
    <property type="match status" value="1"/>
</dbReference>
<dbReference type="Gene3D" id="3.20.20.450">
    <property type="entry name" value="EAL domain"/>
    <property type="match status" value="1"/>
</dbReference>
<dbReference type="InterPro" id="IPR043128">
    <property type="entry name" value="Rev_trsase/Diguanyl_cyclase"/>
</dbReference>
<organism evidence="3 4">
    <name type="scientific">Caballeronia sordidicola</name>
    <name type="common">Burkholderia sordidicola</name>
    <dbReference type="NCBI Taxonomy" id="196367"/>
    <lineage>
        <taxon>Bacteria</taxon>
        <taxon>Pseudomonadati</taxon>
        <taxon>Pseudomonadota</taxon>
        <taxon>Betaproteobacteria</taxon>
        <taxon>Burkholderiales</taxon>
        <taxon>Burkholderiaceae</taxon>
        <taxon>Caballeronia</taxon>
    </lineage>
</organism>
<dbReference type="CDD" id="cd00130">
    <property type="entry name" value="PAS"/>
    <property type="match status" value="1"/>
</dbReference>
<evidence type="ECO:0000313" key="4">
    <source>
        <dbReference type="Proteomes" id="UP000195221"/>
    </source>
</evidence>
<dbReference type="InterPro" id="IPR052155">
    <property type="entry name" value="Biofilm_reg_signaling"/>
</dbReference>
<dbReference type="SMART" id="SM00052">
    <property type="entry name" value="EAL"/>
    <property type="match status" value="1"/>
</dbReference>
<dbReference type="Gene3D" id="3.30.450.20">
    <property type="entry name" value="PAS domain"/>
    <property type="match status" value="1"/>
</dbReference>
<protein>
    <submittedName>
        <fullName evidence="3">Diguanylate cyclase/phosphodiesterase (GGDEF &amp; EAL domains) with PAS/PAC sensor(S)</fullName>
    </submittedName>
</protein>
<dbReference type="CDD" id="cd01948">
    <property type="entry name" value="EAL"/>
    <property type="match status" value="1"/>
</dbReference>
<dbReference type="PANTHER" id="PTHR44757">
    <property type="entry name" value="DIGUANYLATE CYCLASE DGCP"/>
    <property type="match status" value="1"/>
</dbReference>
<sequence length="676" mass="73691">MRRARRTARAALPKARRAFRQAKPDNMQVKRTRAQRFNAWLAVAAQTRSAVRRAAATLAAAAQASCTPKLATVDAPAAGAKPYVPLPLNAVRLVQVSSARGEDAHPVAAIDAPERVPSGVANEATLAAVDFLAQVDASLQVGYVSERSVEFLGYHRDYLSSLTLHELVATEEIDELDALVVRARQSGKLETATLHLLKSLTTPILVELRILSTPDDGFAVSAFEVSHWRETEAALRHALNHDPLTGLENLTALQAALDAAQAEAVHTQTHAALLRVDIDDFQRINRALGYDAGDDMLRETARRLQHAARAGERVARVSSDEFAVLMAAGTAHEAISAAEDLGRRLLSAVAQPYKYRGQHTHLSASIGAAIYPDAVEHTGSSLLRMADHALAQAKGSGGNIVVFHAPDNDPRDAERLNLEADLYEGVRNGEFALHFQPITESRHGGVVGVEALIRWQHPVHGLVPPAAFISLAESIGLINYLGNWVLKAACMQLVQWDKDGIRLDYVSVNVSPQQFRDKRFTQNVKDALELTGLDPSRLVFEITESLLMHDPEEATLLLETLAALGIHFAVDDFGTGYSSLSYLQRFPLSKLKIDRSFIENLLTSRNNRAIVTAVVGLAKSLGLELVAEGVETQAQRDLLIEMGCDQIQGWLISKALPATELKRCFEDKTLFLQASL</sequence>
<accession>A0A242MQX4</accession>
<dbReference type="Pfam" id="PF00990">
    <property type="entry name" value="GGDEF"/>
    <property type="match status" value="1"/>
</dbReference>
<dbReference type="CDD" id="cd01949">
    <property type="entry name" value="GGDEF"/>
    <property type="match status" value="1"/>
</dbReference>
<name>A0A242MQX4_CABSO</name>
<feature type="domain" description="GGDEF" evidence="2">
    <location>
        <begin position="269"/>
        <end position="406"/>
    </location>
</feature>
<dbReference type="SUPFAM" id="SSF141868">
    <property type="entry name" value="EAL domain-like"/>
    <property type="match status" value="1"/>
</dbReference>
<dbReference type="InterPro" id="IPR001633">
    <property type="entry name" value="EAL_dom"/>
</dbReference>
<dbReference type="FunFam" id="3.20.20.450:FF:000001">
    <property type="entry name" value="Cyclic di-GMP phosphodiesterase yahA"/>
    <property type="match status" value="1"/>
</dbReference>
<dbReference type="PROSITE" id="PS50887">
    <property type="entry name" value="GGDEF"/>
    <property type="match status" value="1"/>
</dbReference>
<dbReference type="InterPro" id="IPR000160">
    <property type="entry name" value="GGDEF_dom"/>
</dbReference>
<dbReference type="PROSITE" id="PS50883">
    <property type="entry name" value="EAL"/>
    <property type="match status" value="1"/>
</dbReference>
<dbReference type="InterPro" id="IPR000014">
    <property type="entry name" value="PAS"/>
</dbReference>
<dbReference type="SUPFAM" id="SSF55785">
    <property type="entry name" value="PYP-like sensor domain (PAS domain)"/>
    <property type="match status" value="1"/>
</dbReference>
<evidence type="ECO:0000259" key="2">
    <source>
        <dbReference type="PROSITE" id="PS50887"/>
    </source>
</evidence>
<feature type="domain" description="EAL" evidence="1">
    <location>
        <begin position="415"/>
        <end position="669"/>
    </location>
</feature>
<dbReference type="AlphaFoldDB" id="A0A242MQX4"/>
<dbReference type="Pfam" id="PF00563">
    <property type="entry name" value="EAL"/>
    <property type="match status" value="1"/>
</dbReference>
<reference evidence="3 4" key="1">
    <citation type="submission" date="2017-03" db="EMBL/GenBank/DDBJ databases">
        <title>Genome analysis of strain PAMC 26577.</title>
        <authorList>
            <person name="Oh H.-M."/>
            <person name="Yang J.-A."/>
        </authorList>
    </citation>
    <scope>NUCLEOTIDE SEQUENCE [LARGE SCALE GENOMIC DNA]</scope>
    <source>
        <strain evidence="3 4">PAMC 26577</strain>
    </source>
</reference>
<dbReference type="InterPro" id="IPR029787">
    <property type="entry name" value="Nucleotide_cyclase"/>
</dbReference>
<proteinExistence type="predicted"/>
<dbReference type="InterPro" id="IPR035919">
    <property type="entry name" value="EAL_sf"/>
</dbReference>
<dbReference type="Gene3D" id="3.30.70.270">
    <property type="match status" value="1"/>
</dbReference>
<dbReference type="NCBIfam" id="TIGR00254">
    <property type="entry name" value="GGDEF"/>
    <property type="match status" value="1"/>
</dbReference>
<comment type="caution">
    <text evidence="3">The sequence shown here is derived from an EMBL/GenBank/DDBJ whole genome shotgun (WGS) entry which is preliminary data.</text>
</comment>
<dbReference type="Proteomes" id="UP000195221">
    <property type="component" value="Unassembled WGS sequence"/>
</dbReference>